<accession>A0ABV5CZ83</accession>
<dbReference type="SUPFAM" id="SSF53335">
    <property type="entry name" value="S-adenosyl-L-methionine-dependent methyltransferases"/>
    <property type="match status" value="1"/>
</dbReference>
<dbReference type="Proteomes" id="UP001582793">
    <property type="component" value="Unassembled WGS sequence"/>
</dbReference>
<organism evidence="2 3">
    <name type="scientific">Polymorphospora lycopeni</name>
    <dbReference type="NCBI Taxonomy" id="3140240"/>
    <lineage>
        <taxon>Bacteria</taxon>
        <taxon>Bacillati</taxon>
        <taxon>Actinomycetota</taxon>
        <taxon>Actinomycetes</taxon>
        <taxon>Micromonosporales</taxon>
        <taxon>Micromonosporaceae</taxon>
        <taxon>Polymorphospora</taxon>
    </lineage>
</organism>
<proteinExistence type="predicted"/>
<dbReference type="PANTHER" id="PTHR43591">
    <property type="entry name" value="METHYLTRANSFERASE"/>
    <property type="match status" value="1"/>
</dbReference>
<dbReference type="RefSeq" id="WP_364206588.1">
    <property type="nucleotide sequence ID" value="NZ_JBCGDC010000087.1"/>
</dbReference>
<evidence type="ECO:0000313" key="2">
    <source>
        <dbReference type="EMBL" id="MFB6396316.1"/>
    </source>
</evidence>
<dbReference type="EMBL" id="JBCGDC010000087">
    <property type="protein sequence ID" value="MFB6396316.1"/>
    <property type="molecule type" value="Genomic_DNA"/>
</dbReference>
<evidence type="ECO:0000259" key="1">
    <source>
        <dbReference type="Pfam" id="PF08241"/>
    </source>
</evidence>
<dbReference type="InterPro" id="IPR013216">
    <property type="entry name" value="Methyltransf_11"/>
</dbReference>
<dbReference type="CDD" id="cd02440">
    <property type="entry name" value="AdoMet_MTases"/>
    <property type="match status" value="1"/>
</dbReference>
<keyword evidence="3" id="KW-1185">Reference proteome</keyword>
<sequence>MATRPLHLLPRSALLLTGPVDHPDWNYRPLLGRVQRLRFRMILDLLGDTHHRRILEIGYGSGVFLPELARRCDEIHGVDIHPHAGEVTTRLAAYGVAATLAQAGAEDLPYADGHFDCVVAVSTLECVPRIDDACREIRRVLAPGGTLVMVTPGVSPLWDLALRMTTRVDASLYGDGRQRLRPALDRHFRPAREIAVPRVGGRPVRLYTGLRLEAL</sequence>
<dbReference type="Gene3D" id="3.40.50.150">
    <property type="entry name" value="Vaccinia Virus protein VP39"/>
    <property type="match status" value="1"/>
</dbReference>
<evidence type="ECO:0000313" key="3">
    <source>
        <dbReference type="Proteomes" id="UP001582793"/>
    </source>
</evidence>
<dbReference type="GO" id="GO:0008168">
    <property type="term" value="F:methyltransferase activity"/>
    <property type="evidence" value="ECO:0007669"/>
    <property type="project" value="UniProtKB-KW"/>
</dbReference>
<dbReference type="InterPro" id="IPR029063">
    <property type="entry name" value="SAM-dependent_MTases_sf"/>
</dbReference>
<comment type="caution">
    <text evidence="2">The sequence shown here is derived from an EMBL/GenBank/DDBJ whole genome shotgun (WGS) entry which is preliminary data.</text>
</comment>
<name>A0ABV5CZ83_9ACTN</name>
<dbReference type="GO" id="GO:0032259">
    <property type="term" value="P:methylation"/>
    <property type="evidence" value="ECO:0007669"/>
    <property type="project" value="UniProtKB-KW"/>
</dbReference>
<gene>
    <name evidence="2" type="ORF">AAFH96_24885</name>
</gene>
<keyword evidence="2" id="KW-0808">Transferase</keyword>
<reference evidence="2 3" key="1">
    <citation type="submission" date="2024-04" db="EMBL/GenBank/DDBJ databases">
        <title>Polymorphospora sp. isolated from Baiyangdian Lake in Xiong'an New Area.</title>
        <authorList>
            <person name="Zhang X."/>
            <person name="Liu J."/>
        </authorList>
    </citation>
    <scope>NUCLEOTIDE SEQUENCE [LARGE SCALE GENOMIC DNA]</scope>
    <source>
        <strain evidence="2 3">2-325</strain>
    </source>
</reference>
<dbReference type="Pfam" id="PF08241">
    <property type="entry name" value="Methyltransf_11"/>
    <property type="match status" value="1"/>
</dbReference>
<keyword evidence="2" id="KW-0489">Methyltransferase</keyword>
<protein>
    <submittedName>
        <fullName evidence="2">Class I SAM-dependent methyltransferase</fullName>
    </submittedName>
</protein>
<feature type="domain" description="Methyltransferase type 11" evidence="1">
    <location>
        <begin position="55"/>
        <end position="149"/>
    </location>
</feature>